<dbReference type="PANTHER" id="PTHR43004">
    <property type="entry name" value="TRK SYSTEM POTASSIUM UPTAKE PROTEIN"/>
    <property type="match status" value="1"/>
</dbReference>
<dbReference type="GO" id="GO:0005739">
    <property type="term" value="C:mitochondrion"/>
    <property type="evidence" value="ECO:0007669"/>
    <property type="project" value="TreeGrafter"/>
</dbReference>
<keyword evidence="4" id="KW-0560">Oxidoreductase</keyword>
<feature type="domain" description="FAD-binding" evidence="3">
    <location>
        <begin position="45"/>
        <end position="174"/>
    </location>
</feature>
<dbReference type="Proteomes" id="UP000623129">
    <property type="component" value="Unassembled WGS sequence"/>
</dbReference>
<evidence type="ECO:0000256" key="2">
    <source>
        <dbReference type="ARBA" id="ARBA00022827"/>
    </source>
</evidence>
<dbReference type="OrthoDB" id="1716816at2759"/>
<proteinExistence type="predicted"/>
<dbReference type="AlphaFoldDB" id="A0A833QWK9"/>
<keyword evidence="5" id="KW-1185">Reference proteome</keyword>
<dbReference type="Pfam" id="PF21274">
    <property type="entry name" value="Rng_hyd_C"/>
    <property type="match status" value="1"/>
</dbReference>
<organism evidence="4 5">
    <name type="scientific">Carex littledalei</name>
    <dbReference type="NCBI Taxonomy" id="544730"/>
    <lineage>
        <taxon>Eukaryota</taxon>
        <taxon>Viridiplantae</taxon>
        <taxon>Streptophyta</taxon>
        <taxon>Embryophyta</taxon>
        <taxon>Tracheophyta</taxon>
        <taxon>Spermatophyta</taxon>
        <taxon>Magnoliopsida</taxon>
        <taxon>Liliopsida</taxon>
        <taxon>Poales</taxon>
        <taxon>Cyperaceae</taxon>
        <taxon>Cyperoideae</taxon>
        <taxon>Cariceae</taxon>
        <taxon>Carex</taxon>
        <taxon>Carex subgen. Euthyceras</taxon>
    </lineage>
</organism>
<dbReference type="Gene3D" id="3.40.30.120">
    <property type="match status" value="1"/>
</dbReference>
<dbReference type="Gene3D" id="3.50.50.60">
    <property type="entry name" value="FAD/NAD(P)-binding domain"/>
    <property type="match status" value="1"/>
</dbReference>
<keyword evidence="1" id="KW-0285">Flavoprotein</keyword>
<evidence type="ECO:0000259" key="3">
    <source>
        <dbReference type="Pfam" id="PF01494"/>
    </source>
</evidence>
<dbReference type="InterPro" id="IPR050641">
    <property type="entry name" value="RIFMO-like"/>
</dbReference>
<evidence type="ECO:0000256" key="1">
    <source>
        <dbReference type="ARBA" id="ARBA00022630"/>
    </source>
</evidence>
<name>A0A833QWK9_9POAL</name>
<dbReference type="PANTHER" id="PTHR43004:SF6">
    <property type="entry name" value="FAD_NAD(P)-BINDING OXIDOREDUCTASE FAMILY PROTEIN"/>
    <property type="match status" value="1"/>
</dbReference>
<keyword evidence="4" id="KW-0503">Monooxygenase</keyword>
<evidence type="ECO:0000313" key="5">
    <source>
        <dbReference type="Proteomes" id="UP000623129"/>
    </source>
</evidence>
<dbReference type="PRINTS" id="PR00420">
    <property type="entry name" value="RNGMNOXGNASE"/>
</dbReference>
<dbReference type="EMBL" id="SWLB01000014">
    <property type="protein sequence ID" value="KAF3329433.1"/>
    <property type="molecule type" value="Genomic_DNA"/>
</dbReference>
<dbReference type="Pfam" id="PF01494">
    <property type="entry name" value="FAD_binding_3"/>
    <property type="match status" value="2"/>
</dbReference>
<gene>
    <name evidence="4" type="ORF">FCM35_KLT04764</name>
</gene>
<reference evidence="4" key="1">
    <citation type="submission" date="2020-01" db="EMBL/GenBank/DDBJ databases">
        <title>Genome sequence of Kobresia littledalei, the first chromosome-level genome in the family Cyperaceae.</title>
        <authorList>
            <person name="Qu G."/>
        </authorList>
    </citation>
    <scope>NUCLEOTIDE SEQUENCE</scope>
    <source>
        <strain evidence="4">C.B.Clarke</strain>
        <tissue evidence="4">Leaf</tissue>
    </source>
</reference>
<dbReference type="GO" id="GO:0071949">
    <property type="term" value="F:FAD binding"/>
    <property type="evidence" value="ECO:0007669"/>
    <property type="project" value="InterPro"/>
</dbReference>
<dbReference type="SUPFAM" id="SSF51905">
    <property type="entry name" value="FAD/NAD(P)-binding domain"/>
    <property type="match status" value="1"/>
</dbReference>
<comment type="caution">
    <text evidence="4">The sequence shown here is derived from an EMBL/GenBank/DDBJ whole genome shotgun (WGS) entry which is preliminary data.</text>
</comment>
<accession>A0A833QWK9</accession>
<sequence>MAIASRLKRGDLFFSRLRRQLAVAVYPFSSRASDDASTTITGPHLPVLIVGAGPVGLVLSMLLTKFGVKCAVMEKSLIFSQHPQAHFINNRSMEIFRKLDGLAEEIERSQPPVDLWRKFIYCTSLSGSILGSIDHMQPQDFEKVNSPVCVAHLSQYKLVNLLLKKLEKLGVHVKSRPGLSDEWDPGSVLEKKILLGHECTSIQPSKDGVIVTAQVHNGSKLEERRFRCSILIGSDGARSTVRQLVGVKMKGERNLQELISVHFMSMDLGKFLLKNRPGMLFFVFNKEAIGVLVAHHLEQGEFVLQIPYYPPQQNYQDFSPQACEKIISKLVGWAPQDVQVLDIKPWVMHAEVAEKYLTCNNRVILVGDAAHRFPPAGGFGMNTGIQDVHNIAWKLFYFLNEIASSSILQTYESERQPIAISNTNLSMENFKAAMSIPSALGLDPTIANSVHRAINSGLGSIIPKSIQKAVLEGVFSLGMAQLSDYVLNEKNPVGAMRLEKLKRIFEEGKSLQLQFPAHDLGFCYKEGALVAGTSDSTQRCDRAGSDTVSRDYIPTGKPGSRLPHMNVKPLTAVSTEEAFSTLDLVSGDKPEFILIIAPLKASYKIARTILTKAKERHVLLKVCIIWPQDSCQSRSTGSRTELEPWENYMDVEEVKRDCSWWDMCCSTNKGVLLVRPDEHIAWRTESDRVADAGSEAENVLSQILGS</sequence>
<dbReference type="GO" id="GO:0006744">
    <property type="term" value="P:ubiquinone biosynthetic process"/>
    <property type="evidence" value="ECO:0007669"/>
    <property type="project" value="TreeGrafter"/>
</dbReference>
<dbReference type="InterPro" id="IPR002938">
    <property type="entry name" value="FAD-bd"/>
</dbReference>
<dbReference type="Gene3D" id="3.30.9.10">
    <property type="entry name" value="D-Amino Acid Oxidase, subunit A, domain 2"/>
    <property type="match status" value="1"/>
</dbReference>
<dbReference type="GO" id="GO:0016709">
    <property type="term" value="F:oxidoreductase activity, acting on paired donors, with incorporation or reduction of molecular oxygen, NAD(P)H as one donor, and incorporation of one atom of oxygen"/>
    <property type="evidence" value="ECO:0007669"/>
    <property type="project" value="UniProtKB-ARBA"/>
</dbReference>
<protein>
    <submittedName>
        <fullName evidence="4">2,4-dichlorophenol 6-monooxygenase</fullName>
    </submittedName>
</protein>
<feature type="domain" description="FAD-binding" evidence="3">
    <location>
        <begin position="196"/>
        <end position="421"/>
    </location>
</feature>
<keyword evidence="2" id="KW-0274">FAD</keyword>
<evidence type="ECO:0000313" key="4">
    <source>
        <dbReference type="EMBL" id="KAF3329433.1"/>
    </source>
</evidence>
<dbReference type="InterPro" id="IPR036188">
    <property type="entry name" value="FAD/NAD-bd_sf"/>
</dbReference>